<comment type="caution">
    <text evidence="2">The sequence shown here is derived from an EMBL/GenBank/DDBJ whole genome shotgun (WGS) entry which is preliminary data.</text>
</comment>
<evidence type="ECO:0000313" key="4">
    <source>
        <dbReference type="Proteomes" id="UP000321947"/>
    </source>
</evidence>
<evidence type="ECO:0000313" key="3">
    <source>
        <dbReference type="Proteomes" id="UP000321393"/>
    </source>
</evidence>
<dbReference type="EMBL" id="SSTE01016227">
    <property type="protein sequence ID" value="KAA0041744.1"/>
    <property type="molecule type" value="Genomic_DNA"/>
</dbReference>
<protein>
    <submittedName>
        <fullName evidence="2">Retrotransposon protein, putative, Ty3-gypsy subclass</fullName>
    </submittedName>
</protein>
<evidence type="ECO:0000313" key="1">
    <source>
        <dbReference type="EMBL" id="KAA0041744.1"/>
    </source>
</evidence>
<name>A0A5D3DU49_CUCMM</name>
<evidence type="ECO:0000313" key="2">
    <source>
        <dbReference type="EMBL" id="TYK27034.1"/>
    </source>
</evidence>
<dbReference type="AlphaFoldDB" id="A0A5D3DU49"/>
<dbReference type="OrthoDB" id="1936908at2759"/>
<gene>
    <name evidence="2" type="ORF">E5676_scaffold95G00160</name>
    <name evidence="1" type="ORF">E6C27_scaffold67G00890</name>
</gene>
<reference evidence="3 4" key="1">
    <citation type="submission" date="2019-08" db="EMBL/GenBank/DDBJ databases">
        <title>Draft genome sequences of two oriental melons (Cucumis melo L. var makuwa).</title>
        <authorList>
            <person name="Kwon S.-Y."/>
        </authorList>
    </citation>
    <scope>NUCLEOTIDE SEQUENCE [LARGE SCALE GENOMIC DNA]</scope>
    <source>
        <strain evidence="4">cv. Chang Bougi</strain>
        <strain evidence="3">cv. SW 3</strain>
        <tissue evidence="2">Leaf</tissue>
    </source>
</reference>
<accession>A0A5D3DU49</accession>
<sequence>MVQNTSGPFMQLEQVEKVMSRGKNLERLAKYALAFVVDEMDKCKRFQEVELEDLRGPSRKERATYSFISSSPAETINRQVEPLENGIYISIPLGEGLSELPPYKEIEFTIEVAPGTTPISRTPYPMALSELKELKN</sequence>
<dbReference type="Proteomes" id="UP000321947">
    <property type="component" value="Unassembled WGS sequence"/>
</dbReference>
<dbReference type="Proteomes" id="UP000321393">
    <property type="component" value="Unassembled WGS sequence"/>
</dbReference>
<proteinExistence type="predicted"/>
<organism evidence="2 4">
    <name type="scientific">Cucumis melo var. makuwa</name>
    <name type="common">Oriental melon</name>
    <dbReference type="NCBI Taxonomy" id="1194695"/>
    <lineage>
        <taxon>Eukaryota</taxon>
        <taxon>Viridiplantae</taxon>
        <taxon>Streptophyta</taxon>
        <taxon>Embryophyta</taxon>
        <taxon>Tracheophyta</taxon>
        <taxon>Spermatophyta</taxon>
        <taxon>Magnoliopsida</taxon>
        <taxon>eudicotyledons</taxon>
        <taxon>Gunneridae</taxon>
        <taxon>Pentapetalae</taxon>
        <taxon>rosids</taxon>
        <taxon>fabids</taxon>
        <taxon>Cucurbitales</taxon>
        <taxon>Cucurbitaceae</taxon>
        <taxon>Benincaseae</taxon>
        <taxon>Cucumis</taxon>
    </lineage>
</organism>
<dbReference type="EMBL" id="SSTD01003134">
    <property type="protein sequence ID" value="TYK27034.1"/>
    <property type="molecule type" value="Genomic_DNA"/>
</dbReference>